<dbReference type="AlphaFoldDB" id="A0A9X2NQG3"/>
<reference evidence="1" key="2">
    <citation type="submission" date="2022-04" db="EMBL/GenBank/DDBJ databases">
        <authorList>
            <person name="Fokt H."/>
            <person name="Baines J."/>
        </authorList>
    </citation>
    <scope>NUCLEOTIDE SEQUENCE</scope>
    <source>
        <strain evidence="1">KH365_2</strain>
    </source>
</reference>
<reference evidence="1" key="1">
    <citation type="journal article" date="2022" name="Arch. Microbiol.">
        <title>Bacteroides muris sp. nov. isolated from the cecum of wild-derived house mice.</title>
        <authorList>
            <person name="Fokt H."/>
            <person name="Unni R."/>
            <person name="Repnik U."/>
            <person name="Schmitz R.A."/>
            <person name="Bramkamp M."/>
            <person name="Baines J.F."/>
            <person name="Unterweger D."/>
        </authorList>
    </citation>
    <scope>NUCLEOTIDE SEQUENCE</scope>
    <source>
        <strain evidence="1">KH365_2</strain>
    </source>
</reference>
<organism evidence="1 2">
    <name type="scientific">Bacteroides muris</name>
    <name type="common">ex Fokt et al. 2023</name>
    <dbReference type="NCBI Taxonomy" id="2937417"/>
    <lineage>
        <taxon>Bacteria</taxon>
        <taxon>Pseudomonadati</taxon>
        <taxon>Bacteroidota</taxon>
        <taxon>Bacteroidia</taxon>
        <taxon>Bacteroidales</taxon>
        <taxon>Bacteroidaceae</taxon>
        <taxon>Bacteroides</taxon>
    </lineage>
</organism>
<dbReference type="EMBL" id="JAMZED010000007">
    <property type="protein sequence ID" value="MCR6503953.1"/>
    <property type="molecule type" value="Genomic_DNA"/>
</dbReference>
<proteinExistence type="predicted"/>
<accession>A0A9X2NQG3</accession>
<evidence type="ECO:0000313" key="2">
    <source>
        <dbReference type="Proteomes" id="UP001143192"/>
    </source>
</evidence>
<dbReference type="Proteomes" id="UP001143192">
    <property type="component" value="Unassembled WGS sequence"/>
</dbReference>
<keyword evidence="2" id="KW-1185">Reference proteome</keyword>
<name>A0A9X2NQG3_9BACE</name>
<evidence type="ECO:0000313" key="1">
    <source>
        <dbReference type="EMBL" id="MCR6503953.1"/>
    </source>
</evidence>
<sequence>MKKLGMDWQQKDCTSANKSYLNYSRILFIAAIWHINSCKEILYKEITHR</sequence>
<comment type="caution">
    <text evidence="1">The sequence shown here is derived from an EMBL/GenBank/DDBJ whole genome shotgun (WGS) entry which is preliminary data.</text>
</comment>
<gene>
    <name evidence="1" type="ORF">M1B79_04475</name>
</gene>
<protein>
    <submittedName>
        <fullName evidence="1">Uncharacterized protein</fullName>
    </submittedName>
</protein>